<dbReference type="EMBL" id="JAIWYP010000005">
    <property type="protein sequence ID" value="KAH3822432.1"/>
    <property type="molecule type" value="Genomic_DNA"/>
</dbReference>
<evidence type="ECO:0000313" key="2">
    <source>
        <dbReference type="Proteomes" id="UP000828390"/>
    </source>
</evidence>
<evidence type="ECO:0000313" key="1">
    <source>
        <dbReference type="EMBL" id="KAH3822432.1"/>
    </source>
</evidence>
<gene>
    <name evidence="1" type="ORF">DPMN_124210</name>
</gene>
<name>A0A9D4GT39_DREPO</name>
<keyword evidence="2" id="KW-1185">Reference proteome</keyword>
<reference evidence="1" key="1">
    <citation type="journal article" date="2019" name="bioRxiv">
        <title>The Genome of the Zebra Mussel, Dreissena polymorpha: A Resource for Invasive Species Research.</title>
        <authorList>
            <person name="McCartney M.A."/>
            <person name="Auch B."/>
            <person name="Kono T."/>
            <person name="Mallez S."/>
            <person name="Zhang Y."/>
            <person name="Obille A."/>
            <person name="Becker A."/>
            <person name="Abrahante J.E."/>
            <person name="Garbe J."/>
            <person name="Badalamenti J.P."/>
            <person name="Herman A."/>
            <person name="Mangelson H."/>
            <person name="Liachko I."/>
            <person name="Sullivan S."/>
            <person name="Sone E.D."/>
            <person name="Koren S."/>
            <person name="Silverstein K.A.T."/>
            <person name="Beckman K.B."/>
            <person name="Gohl D.M."/>
        </authorList>
    </citation>
    <scope>NUCLEOTIDE SEQUENCE</scope>
    <source>
        <strain evidence="1">Duluth1</strain>
        <tissue evidence="1">Whole animal</tissue>
    </source>
</reference>
<comment type="caution">
    <text evidence="1">The sequence shown here is derived from an EMBL/GenBank/DDBJ whole genome shotgun (WGS) entry which is preliminary data.</text>
</comment>
<proteinExistence type="predicted"/>
<accession>A0A9D4GT39</accession>
<dbReference type="Proteomes" id="UP000828390">
    <property type="component" value="Unassembled WGS sequence"/>
</dbReference>
<protein>
    <submittedName>
        <fullName evidence="1">Uncharacterized protein</fullName>
    </submittedName>
</protein>
<organism evidence="1 2">
    <name type="scientific">Dreissena polymorpha</name>
    <name type="common">Zebra mussel</name>
    <name type="synonym">Mytilus polymorpha</name>
    <dbReference type="NCBI Taxonomy" id="45954"/>
    <lineage>
        <taxon>Eukaryota</taxon>
        <taxon>Metazoa</taxon>
        <taxon>Spiralia</taxon>
        <taxon>Lophotrochozoa</taxon>
        <taxon>Mollusca</taxon>
        <taxon>Bivalvia</taxon>
        <taxon>Autobranchia</taxon>
        <taxon>Heteroconchia</taxon>
        <taxon>Euheterodonta</taxon>
        <taxon>Imparidentia</taxon>
        <taxon>Neoheterodontei</taxon>
        <taxon>Myida</taxon>
        <taxon>Dreissenoidea</taxon>
        <taxon>Dreissenidae</taxon>
        <taxon>Dreissena</taxon>
    </lineage>
</organism>
<dbReference type="AlphaFoldDB" id="A0A9D4GT39"/>
<sequence>MFCSCAHPSVPPQIRGNSQHCGVLPGCGPPVSHQTRLCSVSAPDQADNPS</sequence>
<reference evidence="1" key="2">
    <citation type="submission" date="2020-11" db="EMBL/GenBank/DDBJ databases">
        <authorList>
            <person name="McCartney M.A."/>
            <person name="Auch B."/>
            <person name="Kono T."/>
            <person name="Mallez S."/>
            <person name="Becker A."/>
            <person name="Gohl D.M."/>
            <person name="Silverstein K.A.T."/>
            <person name="Koren S."/>
            <person name="Bechman K.B."/>
            <person name="Herman A."/>
            <person name="Abrahante J.E."/>
            <person name="Garbe J."/>
        </authorList>
    </citation>
    <scope>NUCLEOTIDE SEQUENCE</scope>
    <source>
        <strain evidence="1">Duluth1</strain>
        <tissue evidence="1">Whole animal</tissue>
    </source>
</reference>